<gene>
    <name evidence="2" type="ORF">BVC80_8857g10</name>
</gene>
<protein>
    <submittedName>
        <fullName evidence="2">Alpha crystallin/Hsp20 domain</fullName>
    </submittedName>
</protein>
<evidence type="ECO:0000256" key="1">
    <source>
        <dbReference type="ARBA" id="ARBA00023016"/>
    </source>
</evidence>
<proteinExistence type="predicted"/>
<dbReference type="Proteomes" id="UP000195402">
    <property type="component" value="Unassembled WGS sequence"/>
</dbReference>
<dbReference type="InterPro" id="IPR044656">
    <property type="entry name" value="HSP14.7/HSP23.5/HSP23.6-like"/>
</dbReference>
<organism evidence="2 3">
    <name type="scientific">Macleaya cordata</name>
    <name type="common">Five-seeded plume-poppy</name>
    <name type="synonym">Bocconia cordata</name>
    <dbReference type="NCBI Taxonomy" id="56857"/>
    <lineage>
        <taxon>Eukaryota</taxon>
        <taxon>Viridiplantae</taxon>
        <taxon>Streptophyta</taxon>
        <taxon>Embryophyta</taxon>
        <taxon>Tracheophyta</taxon>
        <taxon>Spermatophyta</taxon>
        <taxon>Magnoliopsida</taxon>
        <taxon>Ranunculales</taxon>
        <taxon>Papaveraceae</taxon>
        <taxon>Papaveroideae</taxon>
        <taxon>Macleaya</taxon>
    </lineage>
</organism>
<dbReference type="InterPro" id="IPR008978">
    <property type="entry name" value="HSP20-like_chaperone"/>
</dbReference>
<dbReference type="PANTHER" id="PTHR46991:SF11">
    <property type="entry name" value="SMALL HEAT SHOCK PROTEIN HSPF"/>
    <property type="match status" value="1"/>
</dbReference>
<dbReference type="PANTHER" id="PTHR46991">
    <property type="entry name" value="23.5 KDA HEAT SHOCK PROTEIN, MITOCHONDRIAL"/>
    <property type="match status" value="1"/>
</dbReference>
<dbReference type="STRING" id="56857.A0A200PY08"/>
<accession>A0A200PY08</accession>
<sequence length="187" mass="20578">MASSILLKMRAATAPNLLLKKFLLLHPMMRSLSVTPSSSFHSSSSNNNAVVSRMMMRMRGSFSTDDDKDEHGSTDIDDHRRSSSYSVYGLLRPCDLTPADLYSGVFNPAVSRGEGGMGAGASGGGGLMKNNRMRGWDAKEDEEALYLKIDMPGLDQIKAEMKNGVLRVCIPKVKDEERKDIFQVKVE</sequence>
<dbReference type="OrthoDB" id="1431247at2759"/>
<dbReference type="SUPFAM" id="SSF49764">
    <property type="entry name" value="HSP20-like chaperones"/>
    <property type="match status" value="1"/>
</dbReference>
<dbReference type="AlphaFoldDB" id="A0A200PY08"/>
<dbReference type="EMBL" id="MVGT01003857">
    <property type="protein sequence ID" value="OVA03098.1"/>
    <property type="molecule type" value="Genomic_DNA"/>
</dbReference>
<name>A0A200PY08_MACCD</name>
<evidence type="ECO:0000313" key="2">
    <source>
        <dbReference type="EMBL" id="OVA03098.1"/>
    </source>
</evidence>
<comment type="caution">
    <text evidence="2">The sequence shown here is derived from an EMBL/GenBank/DDBJ whole genome shotgun (WGS) entry which is preliminary data.</text>
</comment>
<keyword evidence="3" id="KW-1185">Reference proteome</keyword>
<evidence type="ECO:0000313" key="3">
    <source>
        <dbReference type="Proteomes" id="UP000195402"/>
    </source>
</evidence>
<keyword evidence="1" id="KW-0346">Stress response</keyword>
<dbReference type="InParanoid" id="A0A200PY08"/>
<reference evidence="2 3" key="1">
    <citation type="journal article" date="2017" name="Mol. Plant">
        <title>The Genome of Medicinal Plant Macleaya cordata Provides New Insights into Benzylisoquinoline Alkaloids Metabolism.</title>
        <authorList>
            <person name="Liu X."/>
            <person name="Liu Y."/>
            <person name="Huang P."/>
            <person name="Ma Y."/>
            <person name="Qing Z."/>
            <person name="Tang Q."/>
            <person name="Cao H."/>
            <person name="Cheng P."/>
            <person name="Zheng Y."/>
            <person name="Yuan Z."/>
            <person name="Zhou Y."/>
            <person name="Liu J."/>
            <person name="Tang Z."/>
            <person name="Zhuo Y."/>
            <person name="Zhang Y."/>
            <person name="Yu L."/>
            <person name="Huang J."/>
            <person name="Yang P."/>
            <person name="Peng Q."/>
            <person name="Zhang J."/>
            <person name="Jiang W."/>
            <person name="Zhang Z."/>
            <person name="Lin K."/>
            <person name="Ro D.K."/>
            <person name="Chen X."/>
            <person name="Xiong X."/>
            <person name="Shang Y."/>
            <person name="Huang S."/>
            <person name="Zeng J."/>
        </authorList>
    </citation>
    <scope>NUCLEOTIDE SEQUENCE [LARGE SCALE GENOMIC DNA]</scope>
    <source>
        <strain evidence="3">cv. BLH2017</strain>
        <tissue evidence="2">Root</tissue>
    </source>
</reference>